<accession>A0ABT0LZ09</accession>
<keyword evidence="1" id="KW-0812">Transmembrane</keyword>
<feature type="domain" description="Glycosyltransferase 2-like" evidence="2">
    <location>
        <begin position="11"/>
        <end position="144"/>
    </location>
</feature>
<evidence type="ECO:0000313" key="3">
    <source>
        <dbReference type="EMBL" id="MCL1627849.1"/>
    </source>
</evidence>
<reference evidence="3 4" key="1">
    <citation type="submission" date="2022-05" db="EMBL/GenBank/DDBJ databases">
        <title>Seasonal and diel survey of microbial diversity of the Tyrrhenian coast.</title>
        <authorList>
            <person name="Gattoni G."/>
            <person name="Corral P."/>
        </authorList>
    </citation>
    <scope>NUCLEOTIDE SEQUENCE [LARGE SCALE GENOMIC DNA]</scope>
    <source>
        <strain evidence="3 4">V10</strain>
    </source>
</reference>
<dbReference type="InterPro" id="IPR001173">
    <property type="entry name" value="Glyco_trans_2-like"/>
</dbReference>
<dbReference type="Proteomes" id="UP001202550">
    <property type="component" value="Unassembled WGS sequence"/>
</dbReference>
<dbReference type="PANTHER" id="PTHR43179:SF7">
    <property type="entry name" value="RHAMNOSYLTRANSFERASE WBBL"/>
    <property type="match status" value="1"/>
</dbReference>
<feature type="transmembrane region" description="Helical" evidence="1">
    <location>
        <begin position="265"/>
        <end position="283"/>
    </location>
</feature>
<protein>
    <submittedName>
        <fullName evidence="3">Glycosyltransferase family 2 protein</fullName>
    </submittedName>
</protein>
<dbReference type="EMBL" id="JALZWP010000002">
    <property type="protein sequence ID" value="MCL1627849.1"/>
    <property type="molecule type" value="Genomic_DNA"/>
</dbReference>
<sequence length="328" mass="36375">MSGCVLTVILNYRTAEMTLRAAQAALAAMEEVTGEIVIVDNDSGDGSEDILRDGTRGWPRTRVIQSGHNGGFGAGNNVGIRAGLSDGARPDFIYLLNSDAFPERDAITKLRDYLGAHPDCGFVGSHIQGEDGEDHITAFQFHSAWSELETAAQTGLVSRLLRKHIVPIGMPRSPTRVDWCAGASVMFRHATLDQVGLFDERFFLYFEETDLCHRISDAGWHGMFLPTSRVVHVGGASTGVTEHARKPAYWFDSRWLYFTNRGGRGYALLTTLAYLAGAIIWNTRRVIERKEDRIPPYFLRDLLSHTMRSLMPGATASQDTKRAREAAR</sequence>
<evidence type="ECO:0000259" key="2">
    <source>
        <dbReference type="Pfam" id="PF00535"/>
    </source>
</evidence>
<name>A0ABT0LZ09_9RHOB</name>
<dbReference type="PANTHER" id="PTHR43179">
    <property type="entry name" value="RHAMNOSYLTRANSFERASE WBBL"/>
    <property type="match status" value="1"/>
</dbReference>
<keyword evidence="1" id="KW-1133">Transmembrane helix</keyword>
<dbReference type="Gene3D" id="3.90.550.10">
    <property type="entry name" value="Spore Coat Polysaccharide Biosynthesis Protein SpsA, Chain A"/>
    <property type="match status" value="1"/>
</dbReference>
<dbReference type="CDD" id="cd04186">
    <property type="entry name" value="GT_2_like_c"/>
    <property type="match status" value="1"/>
</dbReference>
<gene>
    <name evidence="3" type="ORF">M3N55_03830</name>
</gene>
<dbReference type="InterPro" id="IPR029044">
    <property type="entry name" value="Nucleotide-diphossugar_trans"/>
</dbReference>
<proteinExistence type="predicted"/>
<dbReference type="SUPFAM" id="SSF53448">
    <property type="entry name" value="Nucleotide-diphospho-sugar transferases"/>
    <property type="match status" value="1"/>
</dbReference>
<comment type="caution">
    <text evidence="3">The sequence shown here is derived from an EMBL/GenBank/DDBJ whole genome shotgun (WGS) entry which is preliminary data.</text>
</comment>
<evidence type="ECO:0000256" key="1">
    <source>
        <dbReference type="SAM" id="Phobius"/>
    </source>
</evidence>
<keyword evidence="4" id="KW-1185">Reference proteome</keyword>
<dbReference type="RefSeq" id="WP_249056529.1">
    <property type="nucleotide sequence ID" value="NZ_JALZWP010000002.1"/>
</dbReference>
<dbReference type="Pfam" id="PF00535">
    <property type="entry name" value="Glycos_transf_2"/>
    <property type="match status" value="1"/>
</dbReference>
<organism evidence="3 4">
    <name type="scientific">Roseinatronobacter domitianus</name>
    <dbReference type="NCBI Taxonomy" id="2940293"/>
    <lineage>
        <taxon>Bacteria</taxon>
        <taxon>Pseudomonadati</taxon>
        <taxon>Pseudomonadota</taxon>
        <taxon>Alphaproteobacteria</taxon>
        <taxon>Rhodobacterales</taxon>
        <taxon>Paracoccaceae</taxon>
        <taxon>Roseinatronobacter</taxon>
    </lineage>
</organism>
<keyword evidence="1" id="KW-0472">Membrane</keyword>
<evidence type="ECO:0000313" key="4">
    <source>
        <dbReference type="Proteomes" id="UP001202550"/>
    </source>
</evidence>